<dbReference type="Pfam" id="PF01740">
    <property type="entry name" value="STAS"/>
    <property type="match status" value="1"/>
</dbReference>
<proteinExistence type="predicted"/>
<organism evidence="2">
    <name type="scientific">Geobacter metallireducens</name>
    <dbReference type="NCBI Taxonomy" id="28232"/>
    <lineage>
        <taxon>Bacteria</taxon>
        <taxon>Pseudomonadati</taxon>
        <taxon>Thermodesulfobacteriota</taxon>
        <taxon>Desulfuromonadia</taxon>
        <taxon>Geobacterales</taxon>
        <taxon>Geobacteraceae</taxon>
        <taxon>Geobacter</taxon>
    </lineage>
</organism>
<dbReference type="PROSITE" id="PS50801">
    <property type="entry name" value="STAS"/>
    <property type="match status" value="1"/>
</dbReference>
<evidence type="ECO:0000313" key="2">
    <source>
        <dbReference type="EMBL" id="HEN43573.1"/>
    </source>
</evidence>
<name>A0A831XNC9_GEOME</name>
<sequence length="111" mass="12185">MAEHAPEKLTIKLDGDWSMTGVTQQLLPLTEHLAALSGVHPHQAQPVIDLAGVALLDACGCQLLTILLRHLKLLGFSPVLTNIPEEFRFNIELLGFSHEFETLLDVTRGHA</sequence>
<dbReference type="AlphaFoldDB" id="A0A831XNC9"/>
<comment type="caution">
    <text evidence="2">The sequence shown here is derived from an EMBL/GenBank/DDBJ whole genome shotgun (WGS) entry which is preliminary data.</text>
</comment>
<evidence type="ECO:0000259" key="1">
    <source>
        <dbReference type="PROSITE" id="PS50801"/>
    </source>
</evidence>
<gene>
    <name evidence="2" type="ORF">ENQ87_14615</name>
</gene>
<dbReference type="InterPro" id="IPR002645">
    <property type="entry name" value="STAS_dom"/>
</dbReference>
<accession>A0A831XNC9</accession>
<dbReference type="SUPFAM" id="SSF52091">
    <property type="entry name" value="SpoIIaa-like"/>
    <property type="match status" value="1"/>
</dbReference>
<dbReference type="EMBL" id="DSOV01000068">
    <property type="protein sequence ID" value="HEN43573.1"/>
    <property type="molecule type" value="Genomic_DNA"/>
</dbReference>
<dbReference type="InterPro" id="IPR036513">
    <property type="entry name" value="STAS_dom_sf"/>
</dbReference>
<dbReference type="Gene3D" id="3.30.750.24">
    <property type="entry name" value="STAS domain"/>
    <property type="match status" value="1"/>
</dbReference>
<feature type="domain" description="STAS" evidence="1">
    <location>
        <begin position="47"/>
        <end position="111"/>
    </location>
</feature>
<protein>
    <submittedName>
        <fullName evidence="2">STAS domain-containing protein</fullName>
    </submittedName>
</protein>
<reference evidence="2" key="1">
    <citation type="journal article" date="2020" name="mSystems">
        <title>Genome- and Community-Level Interaction Insights into Carbon Utilization and Element Cycling Functions of Hydrothermarchaeota in Hydrothermal Sediment.</title>
        <authorList>
            <person name="Zhou Z."/>
            <person name="Liu Y."/>
            <person name="Xu W."/>
            <person name="Pan J."/>
            <person name="Luo Z.H."/>
            <person name="Li M."/>
        </authorList>
    </citation>
    <scope>NUCLEOTIDE SEQUENCE [LARGE SCALE GENOMIC DNA]</scope>
    <source>
        <strain evidence="2">SpSt-349</strain>
    </source>
</reference>